<dbReference type="PROSITE" id="PS50838">
    <property type="entry name" value="MAGE"/>
    <property type="match status" value="1"/>
</dbReference>
<feature type="domain" description="MAGE" evidence="2">
    <location>
        <begin position="27"/>
        <end position="239"/>
    </location>
</feature>
<proteinExistence type="predicted"/>
<dbReference type="AlphaFoldDB" id="A0A834IV14"/>
<evidence type="ECO:0000313" key="4">
    <source>
        <dbReference type="Proteomes" id="UP000625711"/>
    </source>
</evidence>
<dbReference type="InterPro" id="IPR037445">
    <property type="entry name" value="MAGE"/>
</dbReference>
<feature type="region of interest" description="Disordered" evidence="1">
    <location>
        <begin position="1"/>
        <end position="27"/>
    </location>
</feature>
<gene>
    <name evidence="3" type="ORF">GWI33_006199</name>
</gene>
<evidence type="ECO:0000313" key="3">
    <source>
        <dbReference type="EMBL" id="KAF7280287.1"/>
    </source>
</evidence>
<dbReference type="GO" id="GO:0005634">
    <property type="term" value="C:nucleus"/>
    <property type="evidence" value="ECO:0007669"/>
    <property type="project" value="TreeGrafter"/>
</dbReference>
<dbReference type="InterPro" id="IPR041898">
    <property type="entry name" value="MAGE_WH1"/>
</dbReference>
<protein>
    <recommendedName>
        <fullName evidence="2">MAGE domain-containing protein</fullName>
    </recommendedName>
</protein>
<dbReference type="Proteomes" id="UP000625711">
    <property type="component" value="Unassembled WGS sequence"/>
</dbReference>
<evidence type="ECO:0000256" key="1">
    <source>
        <dbReference type="SAM" id="MobiDB-lite"/>
    </source>
</evidence>
<dbReference type="InterPro" id="IPR002190">
    <property type="entry name" value="MHD_dom"/>
</dbReference>
<keyword evidence="4" id="KW-1185">Reference proteome</keyword>
<dbReference type="PANTHER" id="PTHR11736">
    <property type="entry name" value="MELANOMA-ASSOCIATED ANTIGEN MAGE ANTIGEN"/>
    <property type="match status" value="1"/>
</dbReference>
<dbReference type="EMBL" id="JAACXV010000309">
    <property type="protein sequence ID" value="KAF7280287.1"/>
    <property type="molecule type" value="Genomic_DNA"/>
</dbReference>
<dbReference type="PANTHER" id="PTHR11736:SF14">
    <property type="entry name" value="NSE3 HOMOLOG, SMC5-SMC6 COMPLEX COMPONENT"/>
    <property type="match status" value="1"/>
</dbReference>
<dbReference type="FunFam" id="1.10.10.1210:FF:000001">
    <property type="entry name" value="melanoma-associated antigen D1"/>
    <property type="match status" value="1"/>
</dbReference>
<evidence type="ECO:0000259" key="2">
    <source>
        <dbReference type="PROSITE" id="PS50838"/>
    </source>
</evidence>
<feature type="compositionally biased region" description="Polar residues" evidence="1">
    <location>
        <begin position="9"/>
        <end position="19"/>
    </location>
</feature>
<reference evidence="3" key="1">
    <citation type="submission" date="2020-08" db="EMBL/GenBank/DDBJ databases">
        <title>Genome sequencing and assembly of the red palm weevil Rhynchophorus ferrugineus.</title>
        <authorList>
            <person name="Dias G.B."/>
            <person name="Bergman C.M."/>
            <person name="Manee M."/>
        </authorList>
    </citation>
    <scope>NUCLEOTIDE SEQUENCE</scope>
    <source>
        <strain evidence="3">AA-2017</strain>
        <tissue evidence="3">Whole larva</tissue>
    </source>
</reference>
<dbReference type="Gene3D" id="1.10.10.1200">
    <property type="entry name" value="MAGE homology domain, winged helix WH1 motif"/>
    <property type="match status" value="1"/>
</dbReference>
<comment type="caution">
    <text evidence="3">The sequence shown here is derived from an EMBL/GenBank/DDBJ whole genome shotgun (WGS) entry which is preliminary data.</text>
</comment>
<name>A0A834IV14_RHYFE</name>
<dbReference type="Gene3D" id="1.10.10.1210">
    <property type="entry name" value="MAGE homology domain, winged helix WH2 motif"/>
    <property type="match status" value="1"/>
</dbReference>
<dbReference type="OrthoDB" id="205198at2759"/>
<dbReference type="InterPro" id="IPR041899">
    <property type="entry name" value="MAGE_WH2"/>
</dbReference>
<dbReference type="SMART" id="SM01373">
    <property type="entry name" value="MAGE"/>
    <property type="match status" value="1"/>
</dbReference>
<accession>A0A834IV14</accession>
<sequence>MSRRRGAVTRSQKNTSQTDPDVPDESTENIINDVVRYIILKADENSCYTRSEMNKNVIHKRGQCLDSVIQQAIKVLEDVYGYELIEYNAVNMKETFYFLRSMLPPLDDSSEEEEECVSNDETDSDISIKAQKILSLFILSHIFMTNAPVSDKSLYGFLMSLDIDVEVKHPFFGNVKEYIKTLTRQHYLHCEFDNKTKKQAFQWGFRAEIEVSKMEVLQFVCKMYGNKQPEDFTEQYRVAQNQVRGKKTRM</sequence>
<dbReference type="Pfam" id="PF01454">
    <property type="entry name" value="MAGE"/>
    <property type="match status" value="1"/>
</dbReference>
<organism evidence="3 4">
    <name type="scientific">Rhynchophorus ferrugineus</name>
    <name type="common">Red palm weevil</name>
    <name type="synonym">Curculio ferrugineus</name>
    <dbReference type="NCBI Taxonomy" id="354439"/>
    <lineage>
        <taxon>Eukaryota</taxon>
        <taxon>Metazoa</taxon>
        <taxon>Ecdysozoa</taxon>
        <taxon>Arthropoda</taxon>
        <taxon>Hexapoda</taxon>
        <taxon>Insecta</taxon>
        <taxon>Pterygota</taxon>
        <taxon>Neoptera</taxon>
        <taxon>Endopterygota</taxon>
        <taxon>Coleoptera</taxon>
        <taxon>Polyphaga</taxon>
        <taxon>Cucujiformia</taxon>
        <taxon>Curculionidae</taxon>
        <taxon>Dryophthorinae</taxon>
        <taxon>Rhynchophorus</taxon>
    </lineage>
</organism>